<name>A0ABY6PNR3_9ACTN</name>
<dbReference type="PANTHER" id="PTHR42951:SF4">
    <property type="entry name" value="ACYL-COENZYME A THIOESTERASE MBLAC2"/>
    <property type="match status" value="1"/>
</dbReference>
<protein>
    <submittedName>
        <fullName evidence="2">MBL fold metallo-hydrolase</fullName>
    </submittedName>
</protein>
<dbReference type="Proteomes" id="UP001164963">
    <property type="component" value="Chromosome"/>
</dbReference>
<gene>
    <name evidence="2" type="ORF">NEH16_06385</name>
</gene>
<dbReference type="SMART" id="SM00849">
    <property type="entry name" value="Lactamase_B"/>
    <property type="match status" value="1"/>
</dbReference>
<proteinExistence type="predicted"/>
<evidence type="ECO:0000313" key="2">
    <source>
        <dbReference type="EMBL" id="UZK53829.1"/>
    </source>
</evidence>
<dbReference type="InterPro" id="IPR036866">
    <property type="entry name" value="RibonucZ/Hydroxyglut_hydro"/>
</dbReference>
<evidence type="ECO:0000313" key="3">
    <source>
        <dbReference type="Proteomes" id="UP001164963"/>
    </source>
</evidence>
<dbReference type="InterPro" id="IPR050855">
    <property type="entry name" value="NDM-1-like"/>
</dbReference>
<feature type="domain" description="Metallo-beta-lactamase" evidence="1">
    <location>
        <begin position="27"/>
        <end position="233"/>
    </location>
</feature>
<evidence type="ECO:0000259" key="1">
    <source>
        <dbReference type="SMART" id="SM00849"/>
    </source>
</evidence>
<dbReference type="EMBL" id="CP098740">
    <property type="protein sequence ID" value="UZK53829.1"/>
    <property type="molecule type" value="Genomic_DNA"/>
</dbReference>
<reference evidence="2" key="1">
    <citation type="journal article" date="2022" name="Front. Microbiol.">
        <title>Mirubactin C rescues the lethal effect of cell wall biosynthesis mutations in Bacillus subtilis.</title>
        <authorList>
            <person name="Kepplinger B."/>
            <person name="Wen X."/>
            <person name="Tyler A.R."/>
            <person name="Kim B.Y."/>
            <person name="Brown J."/>
            <person name="Banks P."/>
            <person name="Dashti Y."/>
            <person name="Mackenzie E.S."/>
            <person name="Wills C."/>
            <person name="Kawai Y."/>
            <person name="Waldron K.J."/>
            <person name="Allenby N.E.E."/>
            <person name="Wu L.J."/>
            <person name="Hall M.J."/>
            <person name="Errington J."/>
        </authorList>
    </citation>
    <scope>NUCLEOTIDE SEQUENCE</scope>
    <source>
        <strain evidence="2">MDA8-470</strain>
    </source>
</reference>
<accession>A0ABY6PNR3</accession>
<dbReference type="PANTHER" id="PTHR42951">
    <property type="entry name" value="METALLO-BETA-LACTAMASE DOMAIN-CONTAINING"/>
    <property type="match status" value="1"/>
</dbReference>
<dbReference type="RefSeq" id="WP_265539996.1">
    <property type="nucleotide sequence ID" value="NZ_CP098740.1"/>
</dbReference>
<sequence length="332" mass="35578">MSITGGDVVDLGRGLYAWLPPKRGWGLANCGLLVSPRGALWIDTPYDPVLAGQFLAESTKRLPDGVTVDRVIVTHANGDHFWGAGVLPDAEIIVTREAREHIHYEPSPQQQHALVTGGDPATPLGAYLARHFGPFDWSQTEPVRPTTYFTGELELSLGDYPVQITSLAPAHTTGDLMVHLPAQSTVFSGDIIFSSSAEQPGDHPIHWEGPLSNIIGACEQVLATGAETIVPGHGPVLDRNGVREHIAYLEYIQERAHALHAAGVPSIDAARQVIAEGRYPGLGLPERLVVTIGSEYRQLDGSERRSVVQVMTDVATVAHEVEQVGEPAGSAG</sequence>
<dbReference type="CDD" id="cd16282">
    <property type="entry name" value="metallo-hydrolase-like_MBL-fold"/>
    <property type="match status" value="1"/>
</dbReference>
<dbReference type="Pfam" id="PF00753">
    <property type="entry name" value="Lactamase_B"/>
    <property type="match status" value="1"/>
</dbReference>
<dbReference type="SUPFAM" id="SSF56281">
    <property type="entry name" value="Metallo-hydrolase/oxidoreductase"/>
    <property type="match status" value="1"/>
</dbReference>
<dbReference type="Gene3D" id="3.60.15.10">
    <property type="entry name" value="Ribonuclease Z/Hydroxyacylglutathione hydrolase-like"/>
    <property type="match status" value="1"/>
</dbReference>
<organism evidence="2 3">
    <name type="scientific">Streptomyces drozdowiczii</name>
    <dbReference type="NCBI Taxonomy" id="202862"/>
    <lineage>
        <taxon>Bacteria</taxon>
        <taxon>Bacillati</taxon>
        <taxon>Actinomycetota</taxon>
        <taxon>Actinomycetes</taxon>
        <taxon>Kitasatosporales</taxon>
        <taxon>Streptomycetaceae</taxon>
        <taxon>Streptomyces</taxon>
    </lineage>
</organism>
<keyword evidence="3" id="KW-1185">Reference proteome</keyword>
<dbReference type="InterPro" id="IPR001279">
    <property type="entry name" value="Metallo-B-lactamas"/>
</dbReference>